<name>J9AE03_WUCBA</name>
<gene>
    <name evidence="1" type="ORF">WUBG_16858</name>
</gene>
<evidence type="ECO:0000313" key="2">
    <source>
        <dbReference type="Proteomes" id="UP000004810"/>
    </source>
</evidence>
<protein>
    <submittedName>
        <fullName evidence="1">Uncharacterized protein</fullName>
    </submittedName>
</protein>
<feature type="non-terminal residue" evidence="1">
    <location>
        <position position="55"/>
    </location>
</feature>
<dbReference type="EMBL" id="ADBV01016606">
    <property type="protein sequence ID" value="EJW72240.1"/>
    <property type="molecule type" value="Genomic_DNA"/>
</dbReference>
<reference evidence="2" key="1">
    <citation type="submission" date="2012-08" db="EMBL/GenBank/DDBJ databases">
        <title>The Genome Sequence of Wuchereria bancrofti.</title>
        <authorList>
            <person name="Nutman T.B."/>
            <person name="Fink D.L."/>
            <person name="Russ C."/>
            <person name="Young S."/>
            <person name="Zeng Q."/>
            <person name="Koehrsen M."/>
            <person name="Alvarado L."/>
            <person name="Berlin A."/>
            <person name="Chapman S.B."/>
            <person name="Chen Z."/>
            <person name="Freedman E."/>
            <person name="Gellesch M."/>
            <person name="Goldberg J."/>
            <person name="Griggs A."/>
            <person name="Gujja S."/>
            <person name="Heilman E.R."/>
            <person name="Heiman D."/>
            <person name="Hepburn T."/>
            <person name="Howarth C."/>
            <person name="Jen D."/>
            <person name="Larson L."/>
            <person name="Lewis B."/>
            <person name="Mehta T."/>
            <person name="Park D."/>
            <person name="Pearson M."/>
            <person name="Roberts A."/>
            <person name="Saif S."/>
            <person name="Shea T."/>
            <person name="Shenoy N."/>
            <person name="Sisk P."/>
            <person name="Stolte C."/>
            <person name="Sykes S."/>
            <person name="Walk T."/>
            <person name="White J."/>
            <person name="Yandava C."/>
            <person name="Haas B."/>
            <person name="Henn M.R."/>
            <person name="Nusbaum C."/>
            <person name="Birren B."/>
        </authorList>
    </citation>
    <scope>NUCLEOTIDE SEQUENCE [LARGE SCALE GENOMIC DNA]</scope>
    <source>
        <strain evidence="2">NA</strain>
    </source>
</reference>
<comment type="caution">
    <text evidence="1">The sequence shown here is derived from an EMBL/GenBank/DDBJ whole genome shotgun (WGS) entry which is preliminary data.</text>
</comment>
<dbReference type="Proteomes" id="UP000004810">
    <property type="component" value="Unassembled WGS sequence"/>
</dbReference>
<organism evidence="1 2">
    <name type="scientific">Wuchereria bancrofti</name>
    <dbReference type="NCBI Taxonomy" id="6293"/>
    <lineage>
        <taxon>Eukaryota</taxon>
        <taxon>Metazoa</taxon>
        <taxon>Ecdysozoa</taxon>
        <taxon>Nematoda</taxon>
        <taxon>Chromadorea</taxon>
        <taxon>Rhabditida</taxon>
        <taxon>Spirurina</taxon>
        <taxon>Spiruromorpha</taxon>
        <taxon>Filarioidea</taxon>
        <taxon>Onchocercidae</taxon>
        <taxon>Wuchereria</taxon>
    </lineage>
</organism>
<dbReference type="AlphaFoldDB" id="J9AE03"/>
<accession>J9AE03</accession>
<proteinExistence type="predicted"/>
<evidence type="ECO:0000313" key="1">
    <source>
        <dbReference type="EMBL" id="EJW72240.1"/>
    </source>
</evidence>
<sequence>MRDKLWSSNTTVKTNALARFIDPCNKSWKNRLKMIKQIPKAKILHRNKWPQRGSQ</sequence>